<dbReference type="PANTHER" id="PTHR22911:SF6">
    <property type="entry name" value="SOLUTE CARRIER FAMILY 35 MEMBER G1"/>
    <property type="match status" value="1"/>
</dbReference>
<feature type="transmembrane region" description="Helical" evidence="6">
    <location>
        <begin position="150"/>
        <end position="169"/>
    </location>
</feature>
<evidence type="ECO:0000256" key="4">
    <source>
        <dbReference type="ARBA" id="ARBA00022989"/>
    </source>
</evidence>
<feature type="transmembrane region" description="Helical" evidence="6">
    <location>
        <begin position="39"/>
        <end position="57"/>
    </location>
</feature>
<dbReference type="AlphaFoldDB" id="S9QXJ7"/>
<dbReference type="GO" id="GO:0016020">
    <property type="term" value="C:membrane"/>
    <property type="evidence" value="ECO:0007669"/>
    <property type="project" value="UniProtKB-SubCell"/>
</dbReference>
<dbReference type="InterPro" id="IPR000620">
    <property type="entry name" value="EamA_dom"/>
</dbReference>
<dbReference type="PANTHER" id="PTHR22911">
    <property type="entry name" value="ACYL-MALONYL CONDENSING ENZYME-RELATED"/>
    <property type="match status" value="1"/>
</dbReference>
<evidence type="ECO:0000256" key="6">
    <source>
        <dbReference type="SAM" id="Phobius"/>
    </source>
</evidence>
<keyword evidence="9" id="KW-1185">Reference proteome</keyword>
<evidence type="ECO:0000256" key="1">
    <source>
        <dbReference type="ARBA" id="ARBA00004141"/>
    </source>
</evidence>
<dbReference type="InterPro" id="IPR037185">
    <property type="entry name" value="EmrE-like"/>
</dbReference>
<comment type="similarity">
    <text evidence="2">Belongs to the drug/metabolite transporter (DMT) superfamily. 10 TMS drug/metabolite exporter (DME) (TC 2.A.7.3) family.</text>
</comment>
<evidence type="ECO:0000256" key="3">
    <source>
        <dbReference type="ARBA" id="ARBA00022692"/>
    </source>
</evidence>
<feature type="transmembrane region" description="Helical" evidence="6">
    <location>
        <begin position="7"/>
        <end position="27"/>
    </location>
</feature>
<evidence type="ECO:0000313" key="8">
    <source>
        <dbReference type="EMBL" id="EPX86071.1"/>
    </source>
</evidence>
<feature type="transmembrane region" description="Helical" evidence="6">
    <location>
        <begin position="105"/>
        <end position="121"/>
    </location>
</feature>
<proteinExistence type="inferred from homology"/>
<comment type="caution">
    <text evidence="8">The sequence shown here is derived from an EMBL/GenBank/DDBJ whole genome shotgun (WGS) entry which is preliminary data.</text>
</comment>
<sequence>MRLRGTTAAALWMTGAIASFSLLAVGVREVSATFDAFEIMLFRSAIGLAAVTLFLAATGRMAAARPRRMGLHGLRNLLHFCGQVTWLHALTLLPLAQVFALEFTSPLWVILLAPLLAGEALTRRKLLGGLIGFAGVLLVVRPGVSGLHGPGLAAGLACALFFALTSLITRRLTRTEPVVAVLFWLNLMQLGFSAVTVGWDGTWPTMPEAAQIPWLLVIGATGLSAHLCLTSALGAAPASVVMPMDFLRLPVIAIVAWILYAEPLDAAVFLGAALILGGNTLTLQGGRRGLTHRDAASKLTPS</sequence>
<dbReference type="STRING" id="1123069.ruthe_00879"/>
<organism evidence="8 9">
    <name type="scientific">Rubellimicrobium thermophilum DSM 16684</name>
    <dbReference type="NCBI Taxonomy" id="1123069"/>
    <lineage>
        <taxon>Bacteria</taxon>
        <taxon>Pseudomonadati</taxon>
        <taxon>Pseudomonadota</taxon>
        <taxon>Alphaproteobacteria</taxon>
        <taxon>Rhodobacterales</taxon>
        <taxon>Roseobacteraceae</taxon>
        <taxon>Rubellimicrobium</taxon>
    </lineage>
</organism>
<reference evidence="8 9" key="1">
    <citation type="journal article" date="2013" name="Stand. Genomic Sci.">
        <title>Genome sequence of the reddish-pigmented Rubellimicrobium thermophilum type strain (DSM 16684(T)), a member of the Roseobacter clade.</title>
        <authorList>
            <person name="Fiebig A."/>
            <person name="Riedel T."/>
            <person name="Gronow S."/>
            <person name="Petersen J."/>
            <person name="Klenk H.P."/>
            <person name="Goker M."/>
        </authorList>
    </citation>
    <scope>NUCLEOTIDE SEQUENCE [LARGE SCALE GENOMIC DNA]</scope>
    <source>
        <strain evidence="8 9">DSM 16684</strain>
    </source>
</reference>
<feature type="transmembrane region" description="Helical" evidence="6">
    <location>
        <begin position="240"/>
        <end position="260"/>
    </location>
</feature>
<dbReference type="Gene3D" id="1.10.3730.20">
    <property type="match status" value="1"/>
</dbReference>
<keyword evidence="3 6" id="KW-0812">Transmembrane</keyword>
<feature type="domain" description="EamA" evidence="7">
    <location>
        <begin position="151"/>
        <end position="282"/>
    </location>
</feature>
<evidence type="ECO:0000313" key="9">
    <source>
        <dbReference type="Proteomes" id="UP000015346"/>
    </source>
</evidence>
<dbReference type="EMBL" id="AOLV01000010">
    <property type="protein sequence ID" value="EPX86071.1"/>
    <property type="molecule type" value="Genomic_DNA"/>
</dbReference>
<feature type="transmembrane region" description="Helical" evidence="6">
    <location>
        <begin position="266"/>
        <end position="283"/>
    </location>
</feature>
<accession>S9QXJ7</accession>
<protein>
    <submittedName>
        <fullName evidence="8">Permease of the drug/metabolite transporter (DMT) superfamily</fullName>
    </submittedName>
</protein>
<evidence type="ECO:0000256" key="2">
    <source>
        <dbReference type="ARBA" id="ARBA00009853"/>
    </source>
</evidence>
<feature type="transmembrane region" description="Helical" evidence="6">
    <location>
        <begin position="211"/>
        <end position="233"/>
    </location>
</feature>
<dbReference type="Proteomes" id="UP000015346">
    <property type="component" value="Unassembled WGS sequence"/>
</dbReference>
<evidence type="ECO:0000259" key="7">
    <source>
        <dbReference type="Pfam" id="PF00892"/>
    </source>
</evidence>
<dbReference type="Pfam" id="PF00892">
    <property type="entry name" value="EamA"/>
    <property type="match status" value="2"/>
</dbReference>
<feature type="transmembrane region" description="Helical" evidence="6">
    <location>
        <begin position="181"/>
        <end position="199"/>
    </location>
</feature>
<feature type="transmembrane region" description="Helical" evidence="6">
    <location>
        <begin position="126"/>
        <end position="144"/>
    </location>
</feature>
<dbReference type="HOGENOM" id="CLU_032828_0_0_5"/>
<feature type="domain" description="EamA" evidence="7">
    <location>
        <begin position="9"/>
        <end position="140"/>
    </location>
</feature>
<gene>
    <name evidence="8" type="ORF">ruthe_00879</name>
</gene>
<feature type="transmembrane region" description="Helical" evidence="6">
    <location>
        <begin position="77"/>
        <end position="99"/>
    </location>
</feature>
<dbReference type="SUPFAM" id="SSF103481">
    <property type="entry name" value="Multidrug resistance efflux transporter EmrE"/>
    <property type="match status" value="2"/>
</dbReference>
<name>S9QXJ7_9RHOB</name>
<comment type="subcellular location">
    <subcellularLocation>
        <location evidence="1">Membrane</location>
        <topology evidence="1">Multi-pass membrane protein</topology>
    </subcellularLocation>
</comment>
<keyword evidence="4 6" id="KW-1133">Transmembrane helix</keyword>
<dbReference type="PATRIC" id="fig|1123069.3.peg.848"/>
<keyword evidence="5 6" id="KW-0472">Membrane</keyword>
<evidence type="ECO:0000256" key="5">
    <source>
        <dbReference type="ARBA" id="ARBA00023136"/>
    </source>
</evidence>